<feature type="coiled-coil region" evidence="1">
    <location>
        <begin position="59"/>
        <end position="171"/>
    </location>
</feature>
<accession>A0A1H2XWQ4</accession>
<organism evidence="3 4">
    <name type="scientific">Roseicitreum antarcticum</name>
    <dbReference type="NCBI Taxonomy" id="564137"/>
    <lineage>
        <taxon>Bacteria</taxon>
        <taxon>Pseudomonadati</taxon>
        <taxon>Pseudomonadota</taxon>
        <taxon>Alphaproteobacteria</taxon>
        <taxon>Rhodobacterales</taxon>
        <taxon>Paracoccaceae</taxon>
        <taxon>Roseicitreum</taxon>
    </lineage>
</organism>
<dbReference type="RefSeq" id="WP_092888021.1">
    <property type="nucleotide sequence ID" value="NZ_CP061498.1"/>
</dbReference>
<keyword evidence="1" id="KW-0175">Coiled coil</keyword>
<reference evidence="3 4" key="1">
    <citation type="submission" date="2016-10" db="EMBL/GenBank/DDBJ databases">
        <authorList>
            <person name="de Groot N.N."/>
        </authorList>
    </citation>
    <scope>NUCLEOTIDE SEQUENCE [LARGE SCALE GENOMIC DNA]</scope>
    <source>
        <strain evidence="3 4">CGMCC 1.8894</strain>
    </source>
</reference>
<dbReference type="STRING" id="564137.SAMN04488238_104334"/>
<keyword evidence="4" id="KW-1185">Reference proteome</keyword>
<feature type="compositionally biased region" description="Low complexity" evidence="2">
    <location>
        <begin position="25"/>
        <end position="46"/>
    </location>
</feature>
<name>A0A1H2XWQ4_9RHOB</name>
<evidence type="ECO:0000256" key="1">
    <source>
        <dbReference type="SAM" id="Coils"/>
    </source>
</evidence>
<gene>
    <name evidence="3" type="ORF">SAMN04488238_104334</name>
</gene>
<feature type="region of interest" description="Disordered" evidence="2">
    <location>
        <begin position="21"/>
        <end position="54"/>
    </location>
</feature>
<dbReference type="OrthoDB" id="7871100at2"/>
<evidence type="ECO:0000313" key="3">
    <source>
        <dbReference type="EMBL" id="SDW97165.1"/>
    </source>
</evidence>
<dbReference type="AlphaFoldDB" id="A0A1H2XWQ4"/>
<evidence type="ECO:0000313" key="4">
    <source>
        <dbReference type="Proteomes" id="UP000198539"/>
    </source>
</evidence>
<protein>
    <submittedName>
        <fullName evidence="3">Uncharacterized protein</fullName>
    </submittedName>
</protein>
<sequence length="184" mass="19471">MSDLAELERRISAALDRIARRADMSQSVSQPASQPVSSGSSAASGPAGAGGGGDAGAVLAALRAELSAEQSTNAQLTERVHQLKQRQDNTISQLERSMARLTEQLDLQSLELLRLKKANAKLVSANAALRDTQAAGYPEGQVMNRSLSAELEALQAERRVEIAEMEEILAELKPLLSAEASHAG</sequence>
<dbReference type="EMBL" id="FNOM01000004">
    <property type="protein sequence ID" value="SDW97165.1"/>
    <property type="molecule type" value="Genomic_DNA"/>
</dbReference>
<proteinExistence type="predicted"/>
<evidence type="ECO:0000256" key="2">
    <source>
        <dbReference type="SAM" id="MobiDB-lite"/>
    </source>
</evidence>
<dbReference type="Proteomes" id="UP000198539">
    <property type="component" value="Unassembled WGS sequence"/>
</dbReference>